<dbReference type="PANTHER" id="PTHR30069:SF29">
    <property type="entry name" value="HEMOGLOBIN AND HEMOGLOBIN-HAPTOGLOBIN-BINDING PROTEIN 1-RELATED"/>
    <property type="match status" value="1"/>
</dbReference>
<keyword evidence="8 11" id="KW-0472">Membrane</keyword>
<keyword evidence="9 16" id="KW-0675">Receptor</keyword>
<protein>
    <submittedName>
        <fullName evidence="16">TonB-dependent receptor</fullName>
    </submittedName>
</protein>
<dbReference type="PANTHER" id="PTHR30069">
    <property type="entry name" value="TONB-DEPENDENT OUTER MEMBRANE RECEPTOR"/>
    <property type="match status" value="1"/>
</dbReference>
<keyword evidence="4 11" id="KW-1134">Transmembrane beta strand</keyword>
<feature type="signal peptide" evidence="13">
    <location>
        <begin position="1"/>
        <end position="27"/>
    </location>
</feature>
<dbReference type="InterPro" id="IPR036942">
    <property type="entry name" value="Beta-barrel_TonB_sf"/>
</dbReference>
<keyword evidence="17" id="KW-1185">Reference proteome</keyword>
<comment type="caution">
    <text evidence="16">The sequence shown here is derived from an EMBL/GenBank/DDBJ whole genome shotgun (WGS) entry which is preliminary data.</text>
</comment>
<feature type="domain" description="TonB-dependent receptor plug" evidence="15">
    <location>
        <begin position="60"/>
        <end position="169"/>
    </location>
</feature>
<evidence type="ECO:0000256" key="3">
    <source>
        <dbReference type="ARBA" id="ARBA00022448"/>
    </source>
</evidence>
<evidence type="ECO:0000256" key="1">
    <source>
        <dbReference type="ARBA" id="ARBA00004571"/>
    </source>
</evidence>
<evidence type="ECO:0000256" key="8">
    <source>
        <dbReference type="ARBA" id="ARBA00023136"/>
    </source>
</evidence>
<evidence type="ECO:0000313" key="17">
    <source>
        <dbReference type="Proteomes" id="UP001172778"/>
    </source>
</evidence>
<gene>
    <name evidence="16" type="ORF">PZA18_22880</name>
</gene>
<keyword evidence="7 12" id="KW-0798">TonB box</keyword>
<dbReference type="SUPFAM" id="SSF56935">
    <property type="entry name" value="Porins"/>
    <property type="match status" value="1"/>
</dbReference>
<evidence type="ECO:0000259" key="14">
    <source>
        <dbReference type="Pfam" id="PF00593"/>
    </source>
</evidence>
<keyword evidence="3 11" id="KW-0813">Transport</keyword>
<dbReference type="Pfam" id="PF07715">
    <property type="entry name" value="Plug"/>
    <property type="match status" value="1"/>
</dbReference>
<evidence type="ECO:0000256" key="11">
    <source>
        <dbReference type="PROSITE-ProRule" id="PRU01360"/>
    </source>
</evidence>
<feature type="domain" description="TonB-dependent receptor-like beta-barrel" evidence="14">
    <location>
        <begin position="290"/>
        <end position="674"/>
    </location>
</feature>
<accession>A0ABT7E3I8</accession>
<name>A0ABT7E3I8_9NEIS</name>
<evidence type="ECO:0000256" key="5">
    <source>
        <dbReference type="ARBA" id="ARBA00022692"/>
    </source>
</evidence>
<dbReference type="InterPro" id="IPR039426">
    <property type="entry name" value="TonB-dep_rcpt-like"/>
</dbReference>
<dbReference type="CDD" id="cd01347">
    <property type="entry name" value="ligand_gated_channel"/>
    <property type="match status" value="1"/>
</dbReference>
<evidence type="ECO:0000256" key="9">
    <source>
        <dbReference type="ARBA" id="ARBA00023170"/>
    </source>
</evidence>
<dbReference type="InterPro" id="IPR012910">
    <property type="entry name" value="Plug_dom"/>
</dbReference>
<dbReference type="EMBL" id="JARRAF010000062">
    <property type="protein sequence ID" value="MDK2126892.1"/>
    <property type="molecule type" value="Genomic_DNA"/>
</dbReference>
<comment type="similarity">
    <text evidence="2 11 12">Belongs to the TonB-dependent receptor family.</text>
</comment>
<keyword evidence="5 11" id="KW-0812">Transmembrane</keyword>
<evidence type="ECO:0000313" key="16">
    <source>
        <dbReference type="EMBL" id="MDK2126892.1"/>
    </source>
</evidence>
<keyword evidence="6 13" id="KW-0732">Signal</keyword>
<dbReference type="InterPro" id="IPR037066">
    <property type="entry name" value="Plug_dom_sf"/>
</dbReference>
<evidence type="ECO:0000256" key="4">
    <source>
        <dbReference type="ARBA" id="ARBA00022452"/>
    </source>
</evidence>
<evidence type="ECO:0000256" key="10">
    <source>
        <dbReference type="ARBA" id="ARBA00023237"/>
    </source>
</evidence>
<proteinExistence type="inferred from homology"/>
<dbReference type="Pfam" id="PF00593">
    <property type="entry name" value="TonB_dep_Rec_b-barrel"/>
    <property type="match status" value="1"/>
</dbReference>
<dbReference type="Gene3D" id="2.170.130.10">
    <property type="entry name" value="TonB-dependent receptor, plug domain"/>
    <property type="match status" value="1"/>
</dbReference>
<dbReference type="RefSeq" id="WP_284103211.1">
    <property type="nucleotide sequence ID" value="NZ_JARRAF010000062.1"/>
</dbReference>
<dbReference type="Proteomes" id="UP001172778">
    <property type="component" value="Unassembled WGS sequence"/>
</dbReference>
<feature type="chain" id="PRO_5045329338" evidence="13">
    <location>
        <begin position="28"/>
        <end position="708"/>
    </location>
</feature>
<evidence type="ECO:0000256" key="13">
    <source>
        <dbReference type="SAM" id="SignalP"/>
    </source>
</evidence>
<dbReference type="PROSITE" id="PS52016">
    <property type="entry name" value="TONB_DEPENDENT_REC_3"/>
    <property type="match status" value="1"/>
</dbReference>
<organism evidence="16 17">
    <name type="scientific">Parachitinimonas caeni</name>
    <dbReference type="NCBI Taxonomy" id="3031301"/>
    <lineage>
        <taxon>Bacteria</taxon>
        <taxon>Pseudomonadati</taxon>
        <taxon>Pseudomonadota</taxon>
        <taxon>Betaproteobacteria</taxon>
        <taxon>Neisseriales</taxon>
        <taxon>Chitinibacteraceae</taxon>
        <taxon>Parachitinimonas</taxon>
    </lineage>
</organism>
<dbReference type="Gene3D" id="2.40.170.20">
    <property type="entry name" value="TonB-dependent receptor, beta-barrel domain"/>
    <property type="match status" value="1"/>
</dbReference>
<evidence type="ECO:0000256" key="2">
    <source>
        <dbReference type="ARBA" id="ARBA00009810"/>
    </source>
</evidence>
<evidence type="ECO:0000256" key="6">
    <source>
        <dbReference type="ARBA" id="ARBA00022729"/>
    </source>
</evidence>
<dbReference type="InterPro" id="IPR000531">
    <property type="entry name" value="Beta-barrel_TonB"/>
</dbReference>
<evidence type="ECO:0000256" key="7">
    <source>
        <dbReference type="ARBA" id="ARBA00023077"/>
    </source>
</evidence>
<evidence type="ECO:0000259" key="15">
    <source>
        <dbReference type="Pfam" id="PF07715"/>
    </source>
</evidence>
<reference evidence="16" key="1">
    <citation type="submission" date="2023-03" db="EMBL/GenBank/DDBJ databases">
        <title>Chitinimonas shenzhenensis gen. nov., sp. nov., a novel member of family Burkholderiaceae isolated from activated sludge collected in Shen Zhen, China.</title>
        <authorList>
            <person name="Wang X."/>
        </authorList>
    </citation>
    <scope>NUCLEOTIDE SEQUENCE</scope>
    <source>
        <strain evidence="16">DQS-5</strain>
    </source>
</reference>
<keyword evidence="10 11" id="KW-0998">Cell outer membrane</keyword>
<evidence type="ECO:0000256" key="12">
    <source>
        <dbReference type="RuleBase" id="RU003357"/>
    </source>
</evidence>
<comment type="subcellular location">
    <subcellularLocation>
        <location evidence="1 11">Cell outer membrane</location>
        <topology evidence="1 11">Multi-pass membrane protein</topology>
    </subcellularLocation>
</comment>
<sequence>MPNYRKRNTVSILNGLAFFVSAAFAFAETNNQAGEEEDLSQVYGDNAFVSIATGSKQPIARAPAVATVITARDIEAIGETDLDEVLRLIPGMHASVSPLAYSPIYAIRGIHTKYNPQVLVLVNGLPVTDNFQGNRSFSWGGFPLENVARIEVIRGPGSALYGADAFSGVVNIITKNPSEMSGVNFGARAGSFDSKEAFLMHGGNYHGAEFSFFVKAGESDGQKEEILYDTQSTIDKLFGTKASLAPGAVSTSRRAFDARVEMKYKNLRARAGYQYRKVGIGAGLADAVDPYGRLPGRRTNWDITYNDQNLFEGWDISAQVSYFNVKDEPGDPGYMLFPPGAFGGAFPKGVIANPSHYVENTQVDLSAFYTGFEKHRVRLGAGYKKTDMYRTMEFKNFDIQTVPNIGPVFIPLGEIKNVSETAPYIRPHDRRLRYVFLQDEWSIAKDWVLTAGLRHDKYSDFGSTTNPRLALVWDVSYNLTFKALYGRAYRAPAFAELYNINNPVAIGNPNLKPEKISTGEVALSWQSTPSLQLGVNVYQYKMKDIIRFVPNADPSTGATAQNTGSQSGHGAEFETTWDINKTIRLTGNLSLQKSTDDTANKDAGGAPQRRVFVRGDWRFLPTWQSNLTVNWVADRAREPGDNRPEVKDYTLVDFSVRKEKLFGNWEMRGVVKNIFDTDAREPSPAPGNTLYDLPLAGRAFYIQLLGHF</sequence>